<sequence length="296" mass="32528">MHHTQFSKHHGRGDESTSSNETQVFATGTCRAQILSLRTILQVPVYPFYQERYGILLATATARQHPVHTGGLSSVDFKGPIDRGMLCTQAGDPRIMNPSATIKNGGEESNATAKHDAAAKTRIIEVITLAGTPPWNTACAQYRTRALERELQRPGGIVNDGTRVRITVFKVQYSSAGTARVPHPRGQYSSTRVHTGNSNQQSGEREPDSLPTFCFLHETTRKNEGYQPNAKKDGGCSEALDPQICDCTFLFARFWVVCWSQPSAGLPFAPSLSQLNGNDDQIPGHTVTLMQYRTLP</sequence>
<evidence type="ECO:0000313" key="3">
    <source>
        <dbReference type="Proteomes" id="UP000244722"/>
    </source>
</evidence>
<dbReference type="EMBL" id="NESQ01000369">
    <property type="protein sequence ID" value="PUU73534.1"/>
    <property type="molecule type" value="Genomic_DNA"/>
</dbReference>
<gene>
    <name evidence="2" type="ORF">B9Z19DRAFT_1068901</name>
</gene>
<evidence type="ECO:0000313" key="2">
    <source>
        <dbReference type="EMBL" id="PUU73534.1"/>
    </source>
</evidence>
<proteinExistence type="predicted"/>
<feature type="compositionally biased region" description="Basic residues" evidence="1">
    <location>
        <begin position="1"/>
        <end position="11"/>
    </location>
</feature>
<dbReference type="Proteomes" id="UP000244722">
    <property type="component" value="Unassembled WGS sequence"/>
</dbReference>
<dbReference type="AlphaFoldDB" id="A0A2T6ZDQ2"/>
<name>A0A2T6ZDQ2_TUBBO</name>
<organism evidence="2 3">
    <name type="scientific">Tuber borchii</name>
    <name type="common">White truffle</name>
    <dbReference type="NCBI Taxonomy" id="42251"/>
    <lineage>
        <taxon>Eukaryota</taxon>
        <taxon>Fungi</taxon>
        <taxon>Dikarya</taxon>
        <taxon>Ascomycota</taxon>
        <taxon>Pezizomycotina</taxon>
        <taxon>Pezizomycetes</taxon>
        <taxon>Pezizales</taxon>
        <taxon>Tuberaceae</taxon>
        <taxon>Tuber</taxon>
    </lineage>
</organism>
<feature type="region of interest" description="Disordered" evidence="1">
    <location>
        <begin position="1"/>
        <end position="22"/>
    </location>
</feature>
<evidence type="ECO:0000256" key="1">
    <source>
        <dbReference type="SAM" id="MobiDB-lite"/>
    </source>
</evidence>
<feature type="region of interest" description="Disordered" evidence="1">
    <location>
        <begin position="179"/>
        <end position="209"/>
    </location>
</feature>
<comment type="caution">
    <text evidence="2">The sequence shown here is derived from an EMBL/GenBank/DDBJ whole genome shotgun (WGS) entry which is preliminary data.</text>
</comment>
<accession>A0A2T6ZDQ2</accession>
<reference evidence="2 3" key="1">
    <citation type="submission" date="2017-04" db="EMBL/GenBank/DDBJ databases">
        <title>Draft genome sequence of Tuber borchii Vittad., a whitish edible truffle.</title>
        <authorList>
            <consortium name="DOE Joint Genome Institute"/>
            <person name="Murat C."/>
            <person name="Kuo A."/>
            <person name="Barry K.W."/>
            <person name="Clum A."/>
            <person name="Dockter R.B."/>
            <person name="Fauchery L."/>
            <person name="Iotti M."/>
            <person name="Kohler A."/>
            <person name="Labutti K."/>
            <person name="Lindquist E.A."/>
            <person name="Lipzen A."/>
            <person name="Ohm R.A."/>
            <person name="Wang M."/>
            <person name="Grigoriev I.V."/>
            <person name="Zambonelli A."/>
            <person name="Martin F.M."/>
        </authorList>
    </citation>
    <scope>NUCLEOTIDE SEQUENCE [LARGE SCALE GENOMIC DNA]</scope>
    <source>
        <strain evidence="2 3">Tbo3840</strain>
    </source>
</reference>
<feature type="compositionally biased region" description="Polar residues" evidence="1">
    <location>
        <begin position="187"/>
        <end position="202"/>
    </location>
</feature>
<keyword evidence="3" id="KW-1185">Reference proteome</keyword>
<protein>
    <submittedName>
        <fullName evidence="2">Uncharacterized protein</fullName>
    </submittedName>
</protein>